<name>T0Z3V6_9ZZZZ</name>
<reference evidence="1" key="2">
    <citation type="journal article" date="2014" name="ISME J.">
        <title>Microbial stratification in low pH oxic and suboxic macroscopic growths along an acid mine drainage.</title>
        <authorList>
            <person name="Mendez-Garcia C."/>
            <person name="Mesa V."/>
            <person name="Sprenger R.R."/>
            <person name="Richter M."/>
            <person name="Diez M.S."/>
            <person name="Solano J."/>
            <person name="Bargiela R."/>
            <person name="Golyshina O.V."/>
            <person name="Manteca A."/>
            <person name="Ramos J.L."/>
            <person name="Gallego J.R."/>
            <person name="Llorente I."/>
            <person name="Martins Dos Santos V.A."/>
            <person name="Jensen O.N."/>
            <person name="Pelaez A.I."/>
            <person name="Sanchez J."/>
            <person name="Ferrer M."/>
        </authorList>
    </citation>
    <scope>NUCLEOTIDE SEQUENCE</scope>
</reference>
<dbReference type="NCBIfam" id="TIGR02610">
    <property type="entry name" value="PHA_gran_rgn"/>
    <property type="match status" value="1"/>
</dbReference>
<accession>T0Z3V6</accession>
<dbReference type="EMBL" id="AUZX01012290">
    <property type="protein sequence ID" value="EQD39793.1"/>
    <property type="molecule type" value="Genomic_DNA"/>
</dbReference>
<dbReference type="InterPro" id="IPR013433">
    <property type="entry name" value="PHA_gran_rgn"/>
</dbReference>
<comment type="caution">
    <text evidence="1">The sequence shown here is derived from an EMBL/GenBank/DDBJ whole genome shotgun (WGS) entry which is preliminary data.</text>
</comment>
<proteinExistence type="predicted"/>
<sequence length="147" mass="15917">MALPSVIAAAALLNSIFSGARMAMRMMSSGRGLYQAVSLPDAWICNCNRYDRAMPTIDISRAHSLPAPHARATIDQVAAALRTRFALQTAWQGDVLHFRRGGVEGGIALEAGQVHIHAELGLLLGFMQPTIEAEIRRQLDQHFGAAI</sequence>
<gene>
    <name evidence="1" type="ORF">B1A_16726</name>
</gene>
<organism evidence="1">
    <name type="scientific">mine drainage metagenome</name>
    <dbReference type="NCBI Taxonomy" id="410659"/>
    <lineage>
        <taxon>unclassified sequences</taxon>
        <taxon>metagenomes</taxon>
        <taxon>ecological metagenomes</taxon>
    </lineage>
</organism>
<dbReference type="Pfam" id="PF09650">
    <property type="entry name" value="PHA_gran_rgn"/>
    <property type="match status" value="1"/>
</dbReference>
<reference evidence="1" key="1">
    <citation type="submission" date="2013-08" db="EMBL/GenBank/DDBJ databases">
        <authorList>
            <person name="Mendez C."/>
            <person name="Richter M."/>
            <person name="Ferrer M."/>
            <person name="Sanchez J."/>
        </authorList>
    </citation>
    <scope>NUCLEOTIDE SEQUENCE</scope>
</reference>
<dbReference type="AlphaFoldDB" id="T0Z3V6"/>
<protein>
    <submittedName>
        <fullName evidence="1">Polyhydroxyalkanoic acid system protein</fullName>
    </submittedName>
</protein>
<evidence type="ECO:0000313" key="1">
    <source>
        <dbReference type="EMBL" id="EQD39793.1"/>
    </source>
</evidence>